<dbReference type="PANTHER" id="PTHR42718:SF9">
    <property type="entry name" value="MAJOR FACILITATOR SUPERFAMILY MULTIDRUG TRANSPORTER MFSC"/>
    <property type="match status" value="1"/>
</dbReference>
<evidence type="ECO:0000259" key="7">
    <source>
        <dbReference type="PROSITE" id="PS50850"/>
    </source>
</evidence>
<dbReference type="PROSITE" id="PS50850">
    <property type="entry name" value="MFS"/>
    <property type="match status" value="1"/>
</dbReference>
<dbReference type="CDD" id="cd17321">
    <property type="entry name" value="MFS_MMR_MDR_like"/>
    <property type="match status" value="1"/>
</dbReference>
<reference evidence="8" key="1">
    <citation type="submission" date="2022-09" db="EMBL/GenBank/DDBJ databases">
        <title>Isolation and characterization of 3-chlorobenzoate degrading bacteria from soils in Shizuoka.</title>
        <authorList>
            <person name="Ifat A."/>
            <person name="Ogawa N."/>
            <person name="Kimbara K."/>
            <person name="Moriuchi R."/>
            <person name="Dohra H."/>
            <person name="Shintani M."/>
        </authorList>
    </citation>
    <scope>NUCLEOTIDE SEQUENCE</scope>
    <source>
        <strain evidence="8">19CS4-2</strain>
    </source>
</reference>
<accession>A0AA37IE07</accession>
<comment type="subcellular location">
    <subcellularLocation>
        <location evidence="1">Membrane</location>
        <topology evidence="1">Multi-pass membrane protein</topology>
    </subcellularLocation>
</comment>
<protein>
    <submittedName>
        <fullName evidence="8">MFS transporter</fullName>
    </submittedName>
</protein>
<feature type="transmembrane region" description="Helical" evidence="6">
    <location>
        <begin position="244"/>
        <end position="267"/>
    </location>
</feature>
<organism evidence="8 9">
    <name type="scientific">Caballeronia novacaledonica</name>
    <dbReference type="NCBI Taxonomy" id="1544861"/>
    <lineage>
        <taxon>Bacteria</taxon>
        <taxon>Pseudomonadati</taxon>
        <taxon>Pseudomonadota</taxon>
        <taxon>Betaproteobacteria</taxon>
        <taxon>Burkholderiales</taxon>
        <taxon>Burkholderiaceae</taxon>
        <taxon>Caballeronia</taxon>
    </lineage>
</organism>
<gene>
    <name evidence="8" type="ORF">CBA19CS42_08535</name>
</gene>
<feature type="transmembrane region" description="Helical" evidence="6">
    <location>
        <begin position="377"/>
        <end position="399"/>
    </location>
</feature>
<dbReference type="EMBL" id="BPUS01000002">
    <property type="protein sequence ID" value="GJH24545.1"/>
    <property type="molecule type" value="Genomic_DNA"/>
</dbReference>
<feature type="transmembrane region" description="Helical" evidence="6">
    <location>
        <begin position="69"/>
        <end position="88"/>
    </location>
</feature>
<evidence type="ECO:0000256" key="2">
    <source>
        <dbReference type="ARBA" id="ARBA00022448"/>
    </source>
</evidence>
<dbReference type="InterPro" id="IPR036259">
    <property type="entry name" value="MFS_trans_sf"/>
</dbReference>
<dbReference type="Proteomes" id="UP001055111">
    <property type="component" value="Unassembled WGS sequence"/>
</dbReference>
<evidence type="ECO:0000313" key="9">
    <source>
        <dbReference type="Proteomes" id="UP001055111"/>
    </source>
</evidence>
<evidence type="ECO:0000256" key="6">
    <source>
        <dbReference type="SAM" id="Phobius"/>
    </source>
</evidence>
<feature type="transmembrane region" description="Helical" evidence="6">
    <location>
        <begin position="33"/>
        <end position="57"/>
    </location>
</feature>
<feature type="transmembrane region" description="Helical" evidence="6">
    <location>
        <begin position="161"/>
        <end position="180"/>
    </location>
</feature>
<feature type="domain" description="Major facilitator superfamily (MFS) profile" evidence="7">
    <location>
        <begin position="33"/>
        <end position="465"/>
    </location>
</feature>
<dbReference type="AlphaFoldDB" id="A0AA37IE07"/>
<dbReference type="RefSeq" id="WP_238210982.1">
    <property type="nucleotide sequence ID" value="NZ_BPUS01000002.1"/>
</dbReference>
<feature type="transmembrane region" description="Helical" evidence="6">
    <location>
        <begin position="279"/>
        <end position="301"/>
    </location>
</feature>
<dbReference type="SUPFAM" id="SSF103473">
    <property type="entry name" value="MFS general substrate transporter"/>
    <property type="match status" value="1"/>
</dbReference>
<evidence type="ECO:0000256" key="1">
    <source>
        <dbReference type="ARBA" id="ARBA00004141"/>
    </source>
</evidence>
<dbReference type="InterPro" id="IPR011701">
    <property type="entry name" value="MFS"/>
</dbReference>
<dbReference type="Pfam" id="PF07690">
    <property type="entry name" value="MFS_1"/>
    <property type="match status" value="1"/>
</dbReference>
<name>A0AA37IE07_9BURK</name>
<feature type="transmembrane region" description="Helical" evidence="6">
    <location>
        <begin position="411"/>
        <end position="433"/>
    </location>
</feature>
<feature type="transmembrane region" description="Helical" evidence="6">
    <location>
        <begin position="351"/>
        <end position="371"/>
    </location>
</feature>
<evidence type="ECO:0000313" key="8">
    <source>
        <dbReference type="EMBL" id="GJH24545.1"/>
    </source>
</evidence>
<feature type="transmembrane region" description="Helical" evidence="6">
    <location>
        <begin position="321"/>
        <end position="339"/>
    </location>
</feature>
<dbReference type="Gene3D" id="1.20.1250.20">
    <property type="entry name" value="MFS general substrate transporter like domains"/>
    <property type="match status" value="1"/>
</dbReference>
<sequence>MTPFIEFLTMTHGRSRDLSSVATVSPSTVGRTALVSVALGSLMVALDVTALNVALPSIGHAFEVGIDRLQWIASAYTLMFASLLLASGSASDRLGARGTFVAGLIVFMAASIACGSAAGIVVLIAARAAQGLGAAIMLPSSMALLATAYPDPARRSGAIALWGGISAVGLVAGPIVGGLLCELTGWRAIFYLNAPFCLVAIGAALRCDERHAEHVRAFDPCGVVLSAVALASITFALIEAPMRGWHAPLIVTTMTVAVVAAVALVTVERHVAEPMLPPQLFASPAFSASVGVAFLQTFAYYGTLFVLPVALQMHGVDPLTVGLQLAPMTVTTGVAATLSGRLSKAFGMRRMMTLGMLSGAVGALVSCTFGVTQGTFVLTALLLGMGGATLPLIVASALAEVSSHRAGIASGVVNAARQSGGVLGIACLGALMNNGRADARPALLVIAVAFFGAAALSFARLHHPARAAACTKS</sequence>
<keyword evidence="5 6" id="KW-0472">Membrane</keyword>
<feature type="transmembrane region" description="Helical" evidence="6">
    <location>
        <begin position="439"/>
        <end position="459"/>
    </location>
</feature>
<feature type="transmembrane region" description="Helical" evidence="6">
    <location>
        <begin position="132"/>
        <end position="149"/>
    </location>
</feature>
<evidence type="ECO:0000256" key="5">
    <source>
        <dbReference type="ARBA" id="ARBA00023136"/>
    </source>
</evidence>
<feature type="transmembrane region" description="Helical" evidence="6">
    <location>
        <begin position="217"/>
        <end position="238"/>
    </location>
</feature>
<dbReference type="InterPro" id="IPR020846">
    <property type="entry name" value="MFS_dom"/>
</dbReference>
<feature type="transmembrane region" description="Helical" evidence="6">
    <location>
        <begin position="186"/>
        <end position="205"/>
    </location>
</feature>
<dbReference type="GO" id="GO:0022857">
    <property type="term" value="F:transmembrane transporter activity"/>
    <property type="evidence" value="ECO:0007669"/>
    <property type="project" value="InterPro"/>
</dbReference>
<proteinExistence type="predicted"/>
<evidence type="ECO:0000256" key="4">
    <source>
        <dbReference type="ARBA" id="ARBA00022989"/>
    </source>
</evidence>
<evidence type="ECO:0000256" key="3">
    <source>
        <dbReference type="ARBA" id="ARBA00022692"/>
    </source>
</evidence>
<dbReference type="GO" id="GO:0016020">
    <property type="term" value="C:membrane"/>
    <property type="evidence" value="ECO:0007669"/>
    <property type="project" value="UniProtKB-SubCell"/>
</dbReference>
<dbReference type="Gene3D" id="1.20.1720.10">
    <property type="entry name" value="Multidrug resistance protein D"/>
    <property type="match status" value="1"/>
</dbReference>
<keyword evidence="3 6" id="KW-0812">Transmembrane</keyword>
<keyword evidence="4 6" id="KW-1133">Transmembrane helix</keyword>
<comment type="caution">
    <text evidence="8">The sequence shown here is derived from an EMBL/GenBank/DDBJ whole genome shotgun (WGS) entry which is preliminary data.</text>
</comment>
<keyword evidence="2" id="KW-0813">Transport</keyword>
<dbReference type="PANTHER" id="PTHR42718">
    <property type="entry name" value="MAJOR FACILITATOR SUPERFAMILY MULTIDRUG TRANSPORTER MFSC"/>
    <property type="match status" value="1"/>
</dbReference>
<feature type="transmembrane region" description="Helical" evidence="6">
    <location>
        <begin position="100"/>
        <end position="126"/>
    </location>
</feature>